<feature type="domain" description="Peptidase S1" evidence="1">
    <location>
        <begin position="1"/>
        <end position="67"/>
    </location>
</feature>
<dbReference type="PROSITE" id="PS50240">
    <property type="entry name" value="TRYPSIN_DOM"/>
    <property type="match status" value="1"/>
</dbReference>
<dbReference type="InterPro" id="IPR050850">
    <property type="entry name" value="Peptidase_S1_Elastase_sf"/>
</dbReference>
<accession>A0A8C5RXZ0</accession>
<dbReference type="InterPro" id="IPR009003">
    <property type="entry name" value="Peptidase_S1_PA"/>
</dbReference>
<dbReference type="GeneTree" id="ENSGT01030000234528"/>
<dbReference type="AlphaFoldDB" id="A0A8C5RXZ0"/>
<dbReference type="PANTHER" id="PTHR24257">
    <property type="entry name" value="CHYMOTRYPSIN-LIKE ELASTASE FAMILY MEMBER"/>
    <property type="match status" value="1"/>
</dbReference>
<dbReference type="SUPFAM" id="SSF50494">
    <property type="entry name" value="Trypsin-like serine proteases"/>
    <property type="match status" value="1"/>
</dbReference>
<name>A0A8C5RXZ0_LATLA</name>
<organism evidence="2 3">
    <name type="scientific">Laticauda laticaudata</name>
    <name type="common">Blue-ringed sea krait</name>
    <name type="synonym">Blue-lipped sea krait</name>
    <dbReference type="NCBI Taxonomy" id="8630"/>
    <lineage>
        <taxon>Eukaryota</taxon>
        <taxon>Metazoa</taxon>
        <taxon>Chordata</taxon>
        <taxon>Craniata</taxon>
        <taxon>Vertebrata</taxon>
        <taxon>Euteleostomi</taxon>
        <taxon>Lepidosauria</taxon>
        <taxon>Squamata</taxon>
        <taxon>Bifurcata</taxon>
        <taxon>Unidentata</taxon>
        <taxon>Episquamata</taxon>
        <taxon>Toxicofera</taxon>
        <taxon>Serpentes</taxon>
        <taxon>Colubroidea</taxon>
        <taxon>Elapidae</taxon>
        <taxon>Laticaudinae</taxon>
        <taxon>Laticauda</taxon>
    </lineage>
</organism>
<dbReference type="GO" id="GO:0004252">
    <property type="term" value="F:serine-type endopeptidase activity"/>
    <property type="evidence" value="ECO:0007669"/>
    <property type="project" value="InterPro"/>
</dbReference>
<dbReference type="InterPro" id="IPR033116">
    <property type="entry name" value="TRYPSIN_SER"/>
</dbReference>
<dbReference type="PROSITE" id="PS00135">
    <property type="entry name" value="TRYPSIN_SER"/>
    <property type="match status" value="1"/>
</dbReference>
<dbReference type="Ensembl" id="ENSLLTT00000009530.1">
    <property type="protein sequence ID" value="ENSLLTP00000009183.1"/>
    <property type="gene ID" value="ENSLLTG00000007026.1"/>
</dbReference>
<dbReference type="Gene3D" id="2.40.10.10">
    <property type="entry name" value="Trypsin-like serine proteases"/>
    <property type="match status" value="1"/>
</dbReference>
<evidence type="ECO:0000313" key="2">
    <source>
        <dbReference type="Ensembl" id="ENSLLTP00000009183.1"/>
    </source>
</evidence>
<sequence length="153" mass="16196">MVCAGGDIKAGCNGDSGGPLNCPAADGRWYVHGVTSFVSAWGCNTLQKPTVFTRVSAFIPWIEQVLPSPLSQGRVGGGEHGEAPFPSSELLVSILSPIKGRIHSTFPLGRCQGLPNRLFLFPHLGQVRETKVCGSGHCIFLHTHKAASPHATP</sequence>
<reference evidence="2" key="1">
    <citation type="submission" date="2025-08" db="UniProtKB">
        <authorList>
            <consortium name="Ensembl"/>
        </authorList>
    </citation>
    <scope>IDENTIFICATION</scope>
</reference>
<evidence type="ECO:0000259" key="1">
    <source>
        <dbReference type="PROSITE" id="PS50240"/>
    </source>
</evidence>
<dbReference type="InterPro" id="IPR001254">
    <property type="entry name" value="Trypsin_dom"/>
</dbReference>
<dbReference type="InterPro" id="IPR043504">
    <property type="entry name" value="Peptidase_S1_PA_chymotrypsin"/>
</dbReference>
<dbReference type="GO" id="GO:0006508">
    <property type="term" value="P:proteolysis"/>
    <property type="evidence" value="ECO:0007669"/>
    <property type="project" value="InterPro"/>
</dbReference>
<dbReference type="GO" id="GO:0005615">
    <property type="term" value="C:extracellular space"/>
    <property type="evidence" value="ECO:0007669"/>
    <property type="project" value="TreeGrafter"/>
</dbReference>
<keyword evidence="3" id="KW-1185">Reference proteome</keyword>
<protein>
    <recommendedName>
        <fullName evidence="1">Peptidase S1 domain-containing protein</fullName>
    </recommendedName>
</protein>
<dbReference type="Proteomes" id="UP000694406">
    <property type="component" value="Unplaced"/>
</dbReference>
<evidence type="ECO:0000313" key="3">
    <source>
        <dbReference type="Proteomes" id="UP000694406"/>
    </source>
</evidence>
<dbReference type="Pfam" id="PF00089">
    <property type="entry name" value="Trypsin"/>
    <property type="match status" value="1"/>
</dbReference>
<proteinExistence type="predicted"/>
<reference evidence="2" key="2">
    <citation type="submission" date="2025-09" db="UniProtKB">
        <authorList>
            <consortium name="Ensembl"/>
        </authorList>
    </citation>
    <scope>IDENTIFICATION</scope>
</reference>
<dbReference type="PANTHER" id="PTHR24257:SF22">
    <property type="entry name" value="CHYMOTRYPSIN-LIKE ELASTASE FAMILY MEMBER 3B"/>
    <property type="match status" value="1"/>
</dbReference>